<keyword evidence="6" id="KW-0675">Receptor</keyword>
<dbReference type="SUPFAM" id="SSF53850">
    <property type="entry name" value="Periplasmic binding protein-like II"/>
    <property type="match status" value="1"/>
</dbReference>
<dbReference type="EMBL" id="JARQZJ010000126">
    <property type="protein sequence ID" value="KAK9890793.1"/>
    <property type="molecule type" value="Genomic_DNA"/>
</dbReference>
<feature type="transmembrane region" description="Helical" evidence="8">
    <location>
        <begin position="341"/>
        <end position="361"/>
    </location>
</feature>
<evidence type="ECO:0000256" key="1">
    <source>
        <dbReference type="ARBA" id="ARBA00004651"/>
    </source>
</evidence>
<evidence type="ECO:0000256" key="8">
    <source>
        <dbReference type="SAM" id="Phobius"/>
    </source>
</evidence>
<keyword evidence="2" id="KW-1003">Cell membrane</keyword>
<evidence type="ECO:0000256" key="2">
    <source>
        <dbReference type="ARBA" id="ARBA00022475"/>
    </source>
</evidence>
<keyword evidence="3 8" id="KW-0812">Transmembrane</keyword>
<evidence type="ECO:0000256" key="7">
    <source>
        <dbReference type="ARBA" id="ARBA00023180"/>
    </source>
</evidence>
<evidence type="ECO:0000256" key="5">
    <source>
        <dbReference type="ARBA" id="ARBA00023136"/>
    </source>
</evidence>
<keyword evidence="7" id="KW-0325">Glycoprotein</keyword>
<keyword evidence="4 8" id="KW-1133">Transmembrane helix</keyword>
<evidence type="ECO:0008006" key="11">
    <source>
        <dbReference type="Google" id="ProtNLM"/>
    </source>
</evidence>
<dbReference type="AlphaFoldDB" id="A0AAW1VE48"/>
<dbReference type="PANTHER" id="PTHR42643:SF30">
    <property type="entry name" value="IONOTROPIC RECEPTOR 40A-RELATED"/>
    <property type="match status" value="1"/>
</dbReference>
<dbReference type="PANTHER" id="PTHR42643">
    <property type="entry name" value="IONOTROPIC RECEPTOR 20A-RELATED"/>
    <property type="match status" value="1"/>
</dbReference>
<comment type="subcellular location">
    <subcellularLocation>
        <location evidence="1">Cell membrane</location>
        <topology evidence="1">Multi-pass membrane protein</topology>
    </subcellularLocation>
</comment>
<feature type="transmembrane region" description="Helical" evidence="8">
    <location>
        <begin position="527"/>
        <end position="547"/>
    </location>
</feature>
<gene>
    <name evidence="9" type="ORF">WA026_012137</name>
</gene>
<dbReference type="Proteomes" id="UP001431783">
    <property type="component" value="Unassembled WGS sequence"/>
</dbReference>
<dbReference type="InterPro" id="IPR052192">
    <property type="entry name" value="Insect_Ionotropic_Sensory_Rcpt"/>
</dbReference>
<evidence type="ECO:0000256" key="6">
    <source>
        <dbReference type="ARBA" id="ARBA00023170"/>
    </source>
</evidence>
<name>A0AAW1VE48_9CUCU</name>
<protein>
    <recommendedName>
        <fullName evidence="11">Ionotropic receptor</fullName>
    </recommendedName>
</protein>
<evidence type="ECO:0000256" key="4">
    <source>
        <dbReference type="ARBA" id="ARBA00022989"/>
    </source>
</evidence>
<proteinExistence type="predicted"/>
<sequence>MVLKNTTIFLKIIECVNLIVNFCSSNEKLSTAVFGQEDGYDFPHFRLNYNIPMATEVPFWPPNFYIFNSLTDAEIVFVISSIRTNVWFTPSAKFIFVGSGFTNSILKYLAKENLLRVMFFDTTSRSLYTVNPYRKGSYKAIDTTLDSIGVCGTDKININESSLFQPTIPTNWKGSKLRVLHQQTMVFSDCFICESKFKGIESEIFYTIIEYLGIRPSPNTYDNYNSFIMEHPKYRVGVIFGALAMELGLNSFDTTIPYLEEYIAFFVPPQRFMARWKYILTVFSIEIWLAWLISVTIISMAWSLSHYKSTRIWISGRCFNMFVAAYKLFLTQSYSFPTLHISHGTISLCIVILSTMMNFFFGTRLTYILNGVNYESNINSFKELENSQLFIGIPTSFFRKLVETEIKDYPENLIKNCYGDQYEICVNRSSGKRDIALVSSVRQLRYEEKVEGKKGNQLLKQLKPPLFSAKFLAFFRKGNPVFPLINRMLGYLVESGIVNKITEKYDRLMTDEESPMSVTQRLSMEHIAAPGFILVVGLIISFIVFILESKNFINI</sequence>
<evidence type="ECO:0000256" key="3">
    <source>
        <dbReference type="ARBA" id="ARBA00022692"/>
    </source>
</evidence>
<feature type="transmembrane region" description="Helical" evidence="8">
    <location>
        <begin position="278"/>
        <end position="300"/>
    </location>
</feature>
<keyword evidence="5 8" id="KW-0472">Membrane</keyword>
<comment type="caution">
    <text evidence="9">The sequence shown here is derived from an EMBL/GenBank/DDBJ whole genome shotgun (WGS) entry which is preliminary data.</text>
</comment>
<dbReference type="GO" id="GO:0005886">
    <property type="term" value="C:plasma membrane"/>
    <property type="evidence" value="ECO:0007669"/>
    <property type="project" value="UniProtKB-SubCell"/>
</dbReference>
<reference evidence="9 10" key="1">
    <citation type="submission" date="2023-03" db="EMBL/GenBank/DDBJ databases">
        <title>Genome insight into feeding habits of ladybird beetles.</title>
        <authorList>
            <person name="Li H.-S."/>
            <person name="Huang Y.-H."/>
            <person name="Pang H."/>
        </authorList>
    </citation>
    <scope>NUCLEOTIDE SEQUENCE [LARGE SCALE GENOMIC DNA]</scope>
    <source>
        <strain evidence="9">SYSU_2023b</strain>
        <tissue evidence="9">Whole body</tissue>
    </source>
</reference>
<keyword evidence="10" id="KW-1185">Reference proteome</keyword>
<evidence type="ECO:0000313" key="10">
    <source>
        <dbReference type="Proteomes" id="UP001431783"/>
    </source>
</evidence>
<evidence type="ECO:0000313" key="9">
    <source>
        <dbReference type="EMBL" id="KAK9890793.1"/>
    </source>
</evidence>
<accession>A0AAW1VE48</accession>
<organism evidence="9 10">
    <name type="scientific">Henosepilachna vigintioctopunctata</name>
    <dbReference type="NCBI Taxonomy" id="420089"/>
    <lineage>
        <taxon>Eukaryota</taxon>
        <taxon>Metazoa</taxon>
        <taxon>Ecdysozoa</taxon>
        <taxon>Arthropoda</taxon>
        <taxon>Hexapoda</taxon>
        <taxon>Insecta</taxon>
        <taxon>Pterygota</taxon>
        <taxon>Neoptera</taxon>
        <taxon>Endopterygota</taxon>
        <taxon>Coleoptera</taxon>
        <taxon>Polyphaga</taxon>
        <taxon>Cucujiformia</taxon>
        <taxon>Coccinelloidea</taxon>
        <taxon>Coccinellidae</taxon>
        <taxon>Epilachninae</taxon>
        <taxon>Epilachnini</taxon>
        <taxon>Henosepilachna</taxon>
    </lineage>
</organism>